<dbReference type="Proteomes" id="UP001163255">
    <property type="component" value="Chromosome"/>
</dbReference>
<accession>A0ABY6GRX6</accession>
<organism evidence="4 5">
    <name type="scientific">Endozoicomonas euniceicola</name>
    <dbReference type="NCBI Taxonomy" id="1234143"/>
    <lineage>
        <taxon>Bacteria</taxon>
        <taxon>Pseudomonadati</taxon>
        <taxon>Pseudomonadota</taxon>
        <taxon>Gammaproteobacteria</taxon>
        <taxon>Oceanospirillales</taxon>
        <taxon>Endozoicomonadaceae</taxon>
        <taxon>Endozoicomonas</taxon>
    </lineage>
</organism>
<dbReference type="PROSITE" id="PS01129">
    <property type="entry name" value="PSI_RLU"/>
    <property type="match status" value="1"/>
</dbReference>
<evidence type="ECO:0000256" key="2">
    <source>
        <dbReference type="ARBA" id="ARBA00023235"/>
    </source>
</evidence>
<sequence length="382" mass="43840">MRTLLFMLALFYCHPLQAVKINWAYPLLLIGQMSEILHISNNRISTTALVSLNHLLNILDCGEQINSSIFELHGSYLDSLYMDFLYHEIDNRHTLGSERQLLLYFFGDSGIPESDHVIQKIFQLYSNPIVSRIIGSYSSLFTERQMLPIAGDLTTIYRDTDIIVVSKPCGLLVHPWGGSLAPTLMNWLLHEYPELAFLPRAGIVHRLDRNTTGLVIVARNLASQIDLIWKIYNHRFIRFYGAICEGIIDDDCGTISCKVDTPRYKPKAQLVGITHFDVIKRFECCTFIHAHLETGRRHQIRAHFSRHLNNPLVGDRLYNSRFCQKHTDSNDITPHLDNFPRPALHAFRIAIELLRSNNILVITIQLPEDIVSLLNILDTENK</sequence>
<gene>
    <name evidence="4" type="ORF">NX720_22040</name>
</gene>
<comment type="similarity">
    <text evidence="1">Belongs to the pseudouridine synthase RluA family.</text>
</comment>
<dbReference type="CDD" id="cd02869">
    <property type="entry name" value="PseudoU_synth_RluA_like"/>
    <property type="match status" value="1"/>
</dbReference>
<name>A0ABY6GRX6_9GAMM</name>
<dbReference type="InterPro" id="IPR006145">
    <property type="entry name" value="PsdUridine_synth_RsuA/RluA"/>
</dbReference>
<dbReference type="Gene3D" id="3.30.2350.10">
    <property type="entry name" value="Pseudouridine synthase"/>
    <property type="match status" value="1"/>
</dbReference>
<dbReference type="SUPFAM" id="SSF55120">
    <property type="entry name" value="Pseudouridine synthase"/>
    <property type="match status" value="1"/>
</dbReference>
<feature type="domain" description="Pseudouridine synthase RsuA/RluA-like" evidence="3">
    <location>
        <begin position="161"/>
        <end position="305"/>
    </location>
</feature>
<protein>
    <submittedName>
        <fullName evidence="4">RluA family pseudouridine synthase</fullName>
    </submittedName>
</protein>
<dbReference type="PANTHER" id="PTHR21600">
    <property type="entry name" value="MITOCHONDRIAL RNA PSEUDOURIDINE SYNTHASE"/>
    <property type="match status" value="1"/>
</dbReference>
<dbReference type="RefSeq" id="WP_262597544.1">
    <property type="nucleotide sequence ID" value="NZ_CP103300.1"/>
</dbReference>
<dbReference type="PANTHER" id="PTHR21600:SF44">
    <property type="entry name" value="RIBOSOMAL LARGE SUBUNIT PSEUDOURIDINE SYNTHASE D"/>
    <property type="match status" value="1"/>
</dbReference>
<dbReference type="InterPro" id="IPR020103">
    <property type="entry name" value="PsdUridine_synth_cat_dom_sf"/>
</dbReference>
<dbReference type="Pfam" id="PF00849">
    <property type="entry name" value="PseudoU_synth_2"/>
    <property type="match status" value="1"/>
</dbReference>
<evidence type="ECO:0000313" key="5">
    <source>
        <dbReference type="Proteomes" id="UP001163255"/>
    </source>
</evidence>
<dbReference type="InterPro" id="IPR050188">
    <property type="entry name" value="RluA_PseudoU_synthase"/>
</dbReference>
<dbReference type="EMBL" id="CP103300">
    <property type="protein sequence ID" value="UYM15498.1"/>
    <property type="molecule type" value="Genomic_DNA"/>
</dbReference>
<evidence type="ECO:0000313" key="4">
    <source>
        <dbReference type="EMBL" id="UYM15498.1"/>
    </source>
</evidence>
<reference evidence="4" key="1">
    <citation type="submission" date="2022-10" db="EMBL/GenBank/DDBJ databases">
        <title>Completed Genome Sequence of two octocoral isolated bacterium, Endozoicomonas euniceicola EF212T and Endozoicomonas gorgoniicola PS125T.</title>
        <authorList>
            <person name="Chiou Y.-J."/>
            <person name="Chen Y.-H."/>
        </authorList>
    </citation>
    <scope>NUCLEOTIDE SEQUENCE</scope>
    <source>
        <strain evidence="4">EF212</strain>
    </source>
</reference>
<evidence type="ECO:0000256" key="1">
    <source>
        <dbReference type="ARBA" id="ARBA00010876"/>
    </source>
</evidence>
<proteinExistence type="inferred from homology"/>
<keyword evidence="5" id="KW-1185">Reference proteome</keyword>
<keyword evidence="2" id="KW-0413">Isomerase</keyword>
<dbReference type="InterPro" id="IPR006224">
    <property type="entry name" value="PsdUridine_synth_RluA-like_CS"/>
</dbReference>
<evidence type="ECO:0000259" key="3">
    <source>
        <dbReference type="Pfam" id="PF00849"/>
    </source>
</evidence>